<name>S0KUX9_9ENTE</name>
<protein>
    <recommendedName>
        <fullName evidence="4">Integral membrane protein</fullName>
    </recommendedName>
</protein>
<evidence type="ECO:0000256" key="1">
    <source>
        <dbReference type="SAM" id="Phobius"/>
    </source>
</evidence>
<evidence type="ECO:0000313" key="2">
    <source>
        <dbReference type="EMBL" id="EOT87521.1"/>
    </source>
</evidence>
<keyword evidence="1" id="KW-0812">Transmembrane</keyword>
<evidence type="ECO:0000313" key="3">
    <source>
        <dbReference type="Proteomes" id="UP000015961"/>
    </source>
</evidence>
<dbReference type="AlphaFoldDB" id="S0KUX9"/>
<proteinExistence type="predicted"/>
<feature type="transmembrane region" description="Helical" evidence="1">
    <location>
        <begin position="51"/>
        <end position="75"/>
    </location>
</feature>
<gene>
    <name evidence="2" type="ORF">I573_00577</name>
</gene>
<dbReference type="PATRIC" id="fig|1140003.3.peg.580"/>
<dbReference type="EMBL" id="ASWO01000001">
    <property type="protein sequence ID" value="EOT87521.1"/>
    <property type="molecule type" value="Genomic_DNA"/>
</dbReference>
<keyword evidence="1" id="KW-0472">Membrane</keyword>
<keyword evidence="3" id="KW-1185">Reference proteome</keyword>
<dbReference type="OrthoDB" id="1698302at2"/>
<dbReference type="InterPro" id="IPR021560">
    <property type="entry name" value="DUF3021"/>
</dbReference>
<dbReference type="Proteomes" id="UP000015961">
    <property type="component" value="Unassembled WGS sequence"/>
</dbReference>
<dbReference type="eggNOG" id="ENOG50317H3">
    <property type="taxonomic scope" value="Bacteria"/>
</dbReference>
<reference evidence="2 3" key="1">
    <citation type="submission" date="2013-03" db="EMBL/GenBank/DDBJ databases">
        <title>The Genome Sequence of Enterococcus sulfureus ATCC_49903 (PacBio/Illumina hybrid assembly).</title>
        <authorList>
            <consortium name="The Broad Institute Genomics Platform"/>
            <consortium name="The Broad Institute Genome Sequencing Center for Infectious Disease"/>
            <person name="Earl A."/>
            <person name="Russ C."/>
            <person name="Gilmore M."/>
            <person name="Surin D."/>
            <person name="Walker B."/>
            <person name="Young S."/>
            <person name="Zeng Q."/>
            <person name="Gargeya S."/>
            <person name="Fitzgerald M."/>
            <person name="Haas B."/>
            <person name="Abouelleil A."/>
            <person name="Allen A.W."/>
            <person name="Alvarado L."/>
            <person name="Arachchi H.M."/>
            <person name="Berlin A.M."/>
            <person name="Chapman S.B."/>
            <person name="Gainer-Dewar J."/>
            <person name="Goldberg J."/>
            <person name="Griggs A."/>
            <person name="Gujja S."/>
            <person name="Hansen M."/>
            <person name="Howarth C."/>
            <person name="Imamovic A."/>
            <person name="Ireland A."/>
            <person name="Larimer J."/>
            <person name="McCowan C."/>
            <person name="Murphy C."/>
            <person name="Pearson M."/>
            <person name="Poon T.W."/>
            <person name="Priest M."/>
            <person name="Roberts A."/>
            <person name="Saif S."/>
            <person name="Shea T."/>
            <person name="Sisk P."/>
            <person name="Sykes S."/>
            <person name="Wortman J."/>
            <person name="Nusbaum C."/>
            <person name="Birren B."/>
        </authorList>
    </citation>
    <scope>NUCLEOTIDE SEQUENCE [LARGE SCALE GENOMIC DNA]</scope>
    <source>
        <strain evidence="2 3">ATCC 49903</strain>
    </source>
</reference>
<feature type="transmembrane region" description="Helical" evidence="1">
    <location>
        <begin position="87"/>
        <end position="107"/>
    </location>
</feature>
<evidence type="ECO:0008006" key="4">
    <source>
        <dbReference type="Google" id="ProtNLM"/>
    </source>
</evidence>
<sequence>MSKKIIRHAIAGFPIGIIIGLILSIIFSYAYGLTEYFPAPPRFMDQFDSSLNAFVSSIFIWALIGAVFSSTSLIFTETDWSITKMSIVHFLVTYSLFFPLSLVARWYPLSIVGVLIFTLYYILVYIIMWTIFMIKAKSDIKKINRQLNSSI</sequence>
<organism evidence="2 3">
    <name type="scientific">Enterococcus sulfureus ATCC 49903</name>
    <dbReference type="NCBI Taxonomy" id="1140003"/>
    <lineage>
        <taxon>Bacteria</taxon>
        <taxon>Bacillati</taxon>
        <taxon>Bacillota</taxon>
        <taxon>Bacilli</taxon>
        <taxon>Lactobacillales</taxon>
        <taxon>Enterococcaceae</taxon>
        <taxon>Enterococcus</taxon>
    </lineage>
</organism>
<dbReference type="STRING" id="1140003.OMY_00584"/>
<feature type="transmembrane region" description="Helical" evidence="1">
    <location>
        <begin position="113"/>
        <end position="134"/>
    </location>
</feature>
<feature type="transmembrane region" description="Helical" evidence="1">
    <location>
        <begin position="12"/>
        <end position="31"/>
    </location>
</feature>
<dbReference type="Pfam" id="PF11457">
    <property type="entry name" value="DUF3021"/>
    <property type="match status" value="1"/>
</dbReference>
<dbReference type="RefSeq" id="WP_016185075.1">
    <property type="nucleotide sequence ID" value="NZ_ASWO01000001.1"/>
</dbReference>
<keyword evidence="1" id="KW-1133">Transmembrane helix</keyword>
<comment type="caution">
    <text evidence="2">The sequence shown here is derived from an EMBL/GenBank/DDBJ whole genome shotgun (WGS) entry which is preliminary data.</text>
</comment>
<accession>S0KUX9</accession>